<comment type="caution">
    <text evidence="3">The sequence shown here is derived from an EMBL/GenBank/DDBJ whole genome shotgun (WGS) entry which is preliminary data.</text>
</comment>
<dbReference type="RefSeq" id="WP_005603295.1">
    <property type="nucleotide sequence ID" value="NZ_GG663524.1"/>
</dbReference>
<dbReference type="GO" id="GO:0015628">
    <property type="term" value="P:protein secretion by the type II secretion system"/>
    <property type="evidence" value="ECO:0007669"/>
    <property type="project" value="TreeGrafter"/>
</dbReference>
<dbReference type="AlphaFoldDB" id="D4S0I7"/>
<dbReference type="SMART" id="SM00278">
    <property type="entry name" value="HhH1"/>
    <property type="match status" value="2"/>
</dbReference>
<protein>
    <submittedName>
        <fullName evidence="3">ComEA protein</fullName>
    </submittedName>
</protein>
<evidence type="ECO:0000313" key="3">
    <source>
        <dbReference type="EMBL" id="EFF68335.1"/>
    </source>
</evidence>
<dbReference type="InterPro" id="IPR004509">
    <property type="entry name" value="Competence_ComEA_HhH"/>
</dbReference>
<organism evidence="3 4">
    <name type="scientific">Eshraghiella crossota DSM 2876</name>
    <dbReference type="NCBI Taxonomy" id="511680"/>
    <lineage>
        <taxon>Bacteria</taxon>
        <taxon>Bacillati</taxon>
        <taxon>Bacillota</taxon>
        <taxon>Clostridia</taxon>
        <taxon>Lachnospirales</taxon>
        <taxon>Lachnospiraceae</taxon>
        <taxon>Eshraghiella</taxon>
    </lineage>
</organism>
<dbReference type="SUPFAM" id="SSF47781">
    <property type="entry name" value="RuvA domain 2-like"/>
    <property type="match status" value="1"/>
</dbReference>
<dbReference type="STRING" id="45851.BHV86_09730"/>
<dbReference type="Gene3D" id="3.10.560.10">
    <property type="entry name" value="Outer membrane lipoprotein wza domain like"/>
    <property type="match status" value="1"/>
</dbReference>
<proteinExistence type="predicted"/>
<feature type="domain" description="Helix-hairpin-helix DNA-binding motif class 1" evidence="2">
    <location>
        <begin position="170"/>
        <end position="189"/>
    </location>
</feature>
<dbReference type="Gene3D" id="1.10.150.310">
    <property type="entry name" value="Tex RuvX-like domain-like"/>
    <property type="match status" value="1"/>
</dbReference>
<keyword evidence="1" id="KW-0812">Transmembrane</keyword>
<dbReference type="NCBIfam" id="TIGR00426">
    <property type="entry name" value="competence protein ComEA helix-hairpin-helix repeat region"/>
    <property type="match status" value="1"/>
</dbReference>
<accession>D4S0I7</accession>
<dbReference type="PANTHER" id="PTHR21180:SF32">
    <property type="entry name" value="ENDONUCLEASE_EXONUCLEASE_PHOSPHATASE FAMILY DOMAIN-CONTAINING PROTEIN 1"/>
    <property type="match status" value="1"/>
</dbReference>
<dbReference type="Proteomes" id="UP000006238">
    <property type="component" value="Unassembled WGS sequence"/>
</dbReference>
<dbReference type="InterPro" id="IPR051675">
    <property type="entry name" value="Endo/Exo/Phosphatase_dom_1"/>
</dbReference>
<dbReference type="PANTHER" id="PTHR21180">
    <property type="entry name" value="ENDONUCLEASE/EXONUCLEASE/PHOSPHATASE FAMILY DOMAIN-CONTAINING PROTEIN 1"/>
    <property type="match status" value="1"/>
</dbReference>
<feature type="domain" description="Helix-hairpin-helix DNA-binding motif class 1" evidence="2">
    <location>
        <begin position="140"/>
        <end position="159"/>
    </location>
</feature>
<dbReference type="InterPro" id="IPR010994">
    <property type="entry name" value="RuvA_2-like"/>
</dbReference>
<name>D4S0I7_9FIRM</name>
<keyword evidence="1" id="KW-0472">Membrane</keyword>
<dbReference type="InterPro" id="IPR003583">
    <property type="entry name" value="Hlx-hairpin-Hlx_DNA-bd_motif"/>
</dbReference>
<dbReference type="Pfam" id="PF10531">
    <property type="entry name" value="SLBB"/>
    <property type="match status" value="1"/>
</dbReference>
<dbReference type="GO" id="GO:0006281">
    <property type="term" value="P:DNA repair"/>
    <property type="evidence" value="ECO:0007669"/>
    <property type="project" value="InterPro"/>
</dbReference>
<dbReference type="eggNOG" id="COG1555">
    <property type="taxonomic scope" value="Bacteria"/>
</dbReference>
<keyword evidence="4" id="KW-1185">Reference proteome</keyword>
<evidence type="ECO:0000256" key="1">
    <source>
        <dbReference type="SAM" id="Phobius"/>
    </source>
</evidence>
<dbReference type="GO" id="GO:0003677">
    <property type="term" value="F:DNA binding"/>
    <property type="evidence" value="ECO:0007669"/>
    <property type="project" value="InterPro"/>
</dbReference>
<evidence type="ECO:0000259" key="2">
    <source>
        <dbReference type="SMART" id="SM00278"/>
    </source>
</evidence>
<feature type="transmembrane region" description="Helical" evidence="1">
    <location>
        <begin position="6"/>
        <end position="23"/>
    </location>
</feature>
<dbReference type="InterPro" id="IPR019554">
    <property type="entry name" value="Soluble_ligand-bd"/>
</dbReference>
<dbReference type="GeneID" id="98918168"/>
<reference evidence="3 4" key="1">
    <citation type="submission" date="2010-02" db="EMBL/GenBank/DDBJ databases">
        <authorList>
            <person name="Weinstock G."/>
            <person name="Sodergren E."/>
            <person name="Clifton S."/>
            <person name="Fulton L."/>
            <person name="Fulton B."/>
            <person name="Courtney L."/>
            <person name="Fronick C."/>
            <person name="Harrison M."/>
            <person name="Strong C."/>
            <person name="Farmer C."/>
            <person name="Delahaunty K."/>
            <person name="Markovic C."/>
            <person name="Hall O."/>
            <person name="Minx P."/>
            <person name="Tomlinson C."/>
            <person name="Mitreva M."/>
            <person name="Nelson J."/>
            <person name="Hou S."/>
            <person name="Wollam A."/>
            <person name="Pepin K.H."/>
            <person name="Johnson M."/>
            <person name="Bhonagiri V."/>
            <person name="Zhang X."/>
            <person name="Suruliraj S."/>
            <person name="Warren W."/>
            <person name="Chinwalla A."/>
            <person name="Mardis E.R."/>
            <person name="Wilson R.K."/>
        </authorList>
    </citation>
    <scope>NUCLEOTIDE SEQUENCE [LARGE SCALE GENOMIC DNA]</scope>
    <source>
        <strain evidence="3 4">DSM 2876</strain>
    </source>
</reference>
<sequence length="192" mass="20530">MKKIKFIFPAAIAGFVAISAVLYSRSSDGSKVMESYSTTSEFVFSHEESKSEISLEPLCVYVCGAVNNPGVIYLDEGSRICDAIKKAGGITADADINSLNQAEKVTDGQKIYVPLIGETDAGYSENSKSSLININTAGVNELLTLPGIGESKANAIIAYRNDNGGFKKIEDIMNISGIKEAAFNKIKENICV</sequence>
<dbReference type="HOGENOM" id="CLU_052011_1_0_9"/>
<gene>
    <name evidence="3" type="ORF">BUTYVIB_01606</name>
</gene>
<dbReference type="EMBL" id="ABWN01000030">
    <property type="protein sequence ID" value="EFF68335.1"/>
    <property type="molecule type" value="Genomic_DNA"/>
</dbReference>
<dbReference type="Pfam" id="PF12836">
    <property type="entry name" value="HHH_3"/>
    <property type="match status" value="1"/>
</dbReference>
<evidence type="ECO:0000313" key="4">
    <source>
        <dbReference type="Proteomes" id="UP000006238"/>
    </source>
</evidence>
<dbReference type="GO" id="GO:0015627">
    <property type="term" value="C:type II protein secretion system complex"/>
    <property type="evidence" value="ECO:0007669"/>
    <property type="project" value="TreeGrafter"/>
</dbReference>
<keyword evidence="1" id="KW-1133">Transmembrane helix</keyword>